<keyword evidence="12" id="KW-0175">Coiled coil</keyword>
<keyword evidence="2" id="KW-0963">Cytoplasm</keyword>
<dbReference type="GeneID" id="93365929"/>
<evidence type="ECO:0000256" key="2">
    <source>
        <dbReference type="ARBA" id="ARBA00022490"/>
    </source>
</evidence>
<sequence>MATTGQIGVTSENIFPIIKKFLYSEHDIFLRELVSNAVDATTKLTTIARTDNSVGELGDLSVRVDLDKEAKTITITDRGVGMTQDEIDRYINQIAFSGAEEFLKKYEGSEAAIIGHFGLGFYSAFMVAHTVEIDTLSYKPGAEAVHWSCDGSPEYTLTPSSRTDRGTTITLHVDEDSLAFLEKEKIGALLDKYCRFLPIPILFGKKEEWKDGKIVPTDEDNQINDTNPLWVRTPNDLKEEDYKEFYRSLYPTSDEPLFWIHLNVDYPFTLKGILFFPDIKPNVELQKNRIKLFCNQVFVTDHVEDIVPEWLTLLEGVIDSPDIPLNVSRSYLQNDANAQKIARHISKKVSDKLAELFQNDRKGYEEKWNSIGLFVHYGMLTDDKAYERLFPSMLFQDCDNKYFTFDEYRTLIESQQTDKDGNLCILYTTNKEEQFLSMRAATDKGYSVIVMDGPLALPLMNMLEQKQEKVHFARVDSDTIDRLIVKEETNNEPLEQQDEELINKLFTQTAPQEEGRTFHVQVTAKEAASATALPVELIQGEWIRRMKDMSKFQQGMAFYGTLPDSFTLVVNASHPIVRSLLTELKSSSKDSLHSLQEDLKKLNDERAEVVKEIGDKKEEDIAEDLRTRRSNITKEIDEKSEQLTSLIKSFAEGAPQLAQLWDLALLSRGLLSGERLHDFMTRSYSLIKQ</sequence>
<dbReference type="GO" id="GO:0140662">
    <property type="term" value="F:ATP-dependent protein folding chaperone"/>
    <property type="evidence" value="ECO:0007669"/>
    <property type="project" value="InterPro"/>
</dbReference>
<keyword evidence="14" id="KW-0808">Transferase</keyword>
<dbReference type="GO" id="GO:0016301">
    <property type="term" value="F:kinase activity"/>
    <property type="evidence" value="ECO:0007669"/>
    <property type="project" value="UniProtKB-KW"/>
</dbReference>
<dbReference type="RefSeq" id="WP_004333379.1">
    <property type="nucleotide sequence ID" value="NZ_ACNN01000018.1"/>
</dbReference>
<dbReference type="SUPFAM" id="SSF54211">
    <property type="entry name" value="Ribosomal protein S5 domain 2-like"/>
    <property type="match status" value="1"/>
</dbReference>
<evidence type="ECO:0000259" key="13">
    <source>
        <dbReference type="SMART" id="SM00387"/>
    </source>
</evidence>
<evidence type="ECO:0000256" key="9">
    <source>
        <dbReference type="ARBA" id="ARBA00079544"/>
    </source>
</evidence>
<dbReference type="InterPro" id="IPR020568">
    <property type="entry name" value="Ribosomal_Su5_D2-typ_SF"/>
</dbReference>
<dbReference type="STRING" id="553175.POREN0001_1557"/>
<evidence type="ECO:0000256" key="4">
    <source>
        <dbReference type="ARBA" id="ARBA00022840"/>
    </source>
</evidence>
<evidence type="ECO:0000313" key="15">
    <source>
        <dbReference type="Proteomes" id="UP000004295"/>
    </source>
</evidence>
<dbReference type="EMBL" id="ACNN01000018">
    <property type="protein sequence ID" value="EEN82881.1"/>
    <property type="molecule type" value="Genomic_DNA"/>
</dbReference>
<evidence type="ECO:0000256" key="11">
    <source>
        <dbReference type="PIRSR" id="PIRSR002583-1"/>
    </source>
</evidence>
<dbReference type="Pfam" id="PF02518">
    <property type="entry name" value="HATPase_c"/>
    <property type="match status" value="1"/>
</dbReference>
<feature type="binding site" evidence="11">
    <location>
        <position position="82"/>
    </location>
    <ligand>
        <name>ATP</name>
        <dbReference type="ChEBI" id="CHEBI:30616"/>
    </ligand>
</feature>
<dbReference type="PANTHER" id="PTHR11528">
    <property type="entry name" value="HEAT SHOCK PROTEIN 90 FAMILY MEMBER"/>
    <property type="match status" value="1"/>
</dbReference>
<dbReference type="CDD" id="cd16927">
    <property type="entry name" value="HATPase_Hsp90-like"/>
    <property type="match status" value="1"/>
</dbReference>
<dbReference type="Gene3D" id="3.30.230.80">
    <property type="match status" value="1"/>
</dbReference>
<reference evidence="14 15" key="1">
    <citation type="submission" date="2009-04" db="EMBL/GenBank/DDBJ databases">
        <authorList>
            <person name="Sebastian Y."/>
            <person name="Madupu R."/>
            <person name="Durkin A.S."/>
            <person name="Torralba M."/>
            <person name="Methe B."/>
            <person name="Sutton G.G."/>
            <person name="Strausberg R.L."/>
            <person name="Nelson K.E."/>
        </authorList>
    </citation>
    <scope>NUCLEOTIDE SEQUENCE [LARGE SCALE GENOMIC DNA]</scope>
    <source>
        <strain evidence="15">ATCC 35406 / BCRC 14492 / JCM 8526 / NCTC 13058 / HG 370</strain>
    </source>
</reference>
<dbReference type="Proteomes" id="UP000004295">
    <property type="component" value="Unassembled WGS sequence"/>
</dbReference>
<dbReference type="InterPro" id="IPR020575">
    <property type="entry name" value="Hsp90_N"/>
</dbReference>
<dbReference type="FunFam" id="3.30.565.10:FF:000076">
    <property type="entry name" value="Molecular chaperone HtpG"/>
    <property type="match status" value="1"/>
</dbReference>
<dbReference type="SMART" id="SM00387">
    <property type="entry name" value="HATPase_c"/>
    <property type="match status" value="1"/>
</dbReference>
<dbReference type="GO" id="GO:0005524">
    <property type="term" value="F:ATP binding"/>
    <property type="evidence" value="ECO:0007669"/>
    <property type="project" value="UniProtKB-KW"/>
</dbReference>
<evidence type="ECO:0000256" key="3">
    <source>
        <dbReference type="ARBA" id="ARBA00022741"/>
    </source>
</evidence>
<gene>
    <name evidence="14" type="ORF">POREN0001_1557</name>
</gene>
<evidence type="ECO:0000313" key="14">
    <source>
        <dbReference type="EMBL" id="EEN82881.1"/>
    </source>
</evidence>
<comment type="caution">
    <text evidence="14">The sequence shown here is derived from an EMBL/GenBank/DDBJ whole genome shotgun (WGS) entry which is preliminary data.</text>
</comment>
<feature type="binding site" evidence="11">
    <location>
        <position position="32"/>
    </location>
    <ligand>
        <name>ATP</name>
        <dbReference type="ChEBI" id="CHEBI:30616"/>
    </ligand>
</feature>
<organism evidence="14 15">
    <name type="scientific">Porphyromonas endodontalis (strain ATCC 35406 / DSM 24491 / JCM 8526 / CCUG 16442 / BCRC 14492 / NCTC 13058 / HG 370)</name>
    <name type="common">Bacteroides endodontalis</name>
    <dbReference type="NCBI Taxonomy" id="553175"/>
    <lineage>
        <taxon>Bacteria</taxon>
        <taxon>Pseudomonadati</taxon>
        <taxon>Bacteroidota</taxon>
        <taxon>Bacteroidia</taxon>
        <taxon>Bacteroidales</taxon>
        <taxon>Porphyromonadaceae</taxon>
        <taxon>Porphyromonas</taxon>
    </lineage>
</organism>
<dbReference type="Gene3D" id="3.30.565.10">
    <property type="entry name" value="Histidine kinase-like ATPase, C-terminal domain"/>
    <property type="match status" value="1"/>
</dbReference>
<dbReference type="Gene3D" id="1.20.58.90">
    <property type="match status" value="1"/>
</dbReference>
<dbReference type="InterPro" id="IPR036890">
    <property type="entry name" value="HATPase_C_sf"/>
</dbReference>
<dbReference type="InterPro" id="IPR001404">
    <property type="entry name" value="Hsp90_fam"/>
</dbReference>
<keyword evidence="3 11" id="KW-0547">Nucleotide-binding</keyword>
<evidence type="ECO:0000256" key="1">
    <source>
        <dbReference type="ARBA" id="ARBA00008239"/>
    </source>
</evidence>
<dbReference type="PRINTS" id="PR00775">
    <property type="entry name" value="HEATSHOCK90"/>
</dbReference>
<keyword evidence="4 11" id="KW-0067">ATP-binding</keyword>
<dbReference type="GO" id="GO:0051082">
    <property type="term" value="F:unfolded protein binding"/>
    <property type="evidence" value="ECO:0007669"/>
    <property type="project" value="InterPro"/>
</dbReference>
<name>C3JA69_POREA</name>
<dbReference type="PIRSF" id="PIRSF002583">
    <property type="entry name" value="Hsp90"/>
    <property type="match status" value="1"/>
</dbReference>
<dbReference type="Pfam" id="PF00183">
    <property type="entry name" value="HSP90"/>
    <property type="match status" value="1"/>
</dbReference>
<feature type="binding site" evidence="11">
    <location>
        <position position="329"/>
    </location>
    <ligand>
        <name>ATP</name>
        <dbReference type="ChEBI" id="CHEBI:30616"/>
    </ligand>
</feature>
<dbReference type="SUPFAM" id="SSF55874">
    <property type="entry name" value="ATPase domain of HSP90 chaperone/DNA topoisomerase II/histidine kinase"/>
    <property type="match status" value="1"/>
</dbReference>
<evidence type="ECO:0000256" key="10">
    <source>
        <dbReference type="ARBA" id="ARBA00080411"/>
    </source>
</evidence>
<feature type="domain" description="Histidine kinase/HSP90-like ATPase" evidence="13">
    <location>
        <begin position="25"/>
        <end position="177"/>
    </location>
</feature>
<dbReference type="NCBIfam" id="NF003555">
    <property type="entry name" value="PRK05218.1"/>
    <property type="match status" value="1"/>
</dbReference>
<accession>C3JA69</accession>
<dbReference type="Gene3D" id="3.40.50.11260">
    <property type="match status" value="1"/>
</dbReference>
<dbReference type="InterPro" id="IPR003594">
    <property type="entry name" value="HATPase_dom"/>
</dbReference>
<keyword evidence="14" id="KW-0418">Kinase</keyword>
<feature type="binding site" evidence="11">
    <location>
        <begin position="97"/>
        <end position="98"/>
    </location>
    <ligand>
        <name>ATP</name>
        <dbReference type="ChEBI" id="CHEBI:30616"/>
    </ligand>
</feature>
<dbReference type="GO" id="GO:0016887">
    <property type="term" value="F:ATP hydrolysis activity"/>
    <property type="evidence" value="ECO:0007669"/>
    <property type="project" value="InterPro"/>
</dbReference>
<feature type="binding site" evidence="11">
    <location>
        <position position="167"/>
    </location>
    <ligand>
        <name>ATP</name>
        <dbReference type="ChEBI" id="CHEBI:30616"/>
    </ligand>
</feature>
<keyword evidence="15" id="KW-1185">Reference proteome</keyword>
<dbReference type="eggNOG" id="COG0326">
    <property type="taxonomic scope" value="Bacteria"/>
</dbReference>
<keyword evidence="6" id="KW-0143">Chaperone</keyword>
<evidence type="ECO:0000256" key="12">
    <source>
        <dbReference type="SAM" id="Coils"/>
    </source>
</evidence>
<proteinExistence type="inferred from homology"/>
<feature type="binding site" evidence="11">
    <location>
        <position position="77"/>
    </location>
    <ligand>
        <name>ATP</name>
        <dbReference type="ChEBI" id="CHEBI:30616"/>
    </ligand>
</feature>
<evidence type="ECO:0000256" key="7">
    <source>
        <dbReference type="ARBA" id="ARBA00067988"/>
    </source>
</evidence>
<dbReference type="FunFam" id="3.30.230.80:FF:000008">
    <property type="entry name" value="Molecular chaperone HtpG"/>
    <property type="match status" value="1"/>
</dbReference>
<protein>
    <recommendedName>
        <fullName evidence="8">Chaperone protein HtpG</fullName>
    </recommendedName>
    <alternativeName>
        <fullName evidence="7">Chaperone protein htpG</fullName>
    </alternativeName>
    <alternativeName>
        <fullName evidence="9 10">Heat shock protein HtpG</fullName>
    </alternativeName>
</protein>
<feature type="coiled-coil region" evidence="12">
    <location>
        <begin position="585"/>
        <end position="642"/>
    </location>
</feature>
<evidence type="ECO:0000256" key="5">
    <source>
        <dbReference type="ARBA" id="ARBA00023016"/>
    </source>
</evidence>
<comment type="similarity">
    <text evidence="1">Belongs to the heat shock protein 90 family.</text>
</comment>
<feature type="binding site" evidence="11">
    <location>
        <position position="36"/>
    </location>
    <ligand>
        <name>ATP</name>
        <dbReference type="ChEBI" id="CHEBI:30616"/>
    </ligand>
</feature>
<keyword evidence="5" id="KW-0346">Stress response</keyword>
<dbReference type="AlphaFoldDB" id="C3JA69"/>
<evidence type="ECO:0000256" key="6">
    <source>
        <dbReference type="ARBA" id="ARBA00023186"/>
    </source>
</evidence>
<evidence type="ECO:0000256" key="8">
    <source>
        <dbReference type="ARBA" id="ARBA00070675"/>
    </source>
</evidence>